<name>A0A2U9P9H1_STRAS</name>
<dbReference type="Proteomes" id="UP000247634">
    <property type="component" value="Chromosome"/>
</dbReference>
<dbReference type="SUPFAM" id="SSF56219">
    <property type="entry name" value="DNase I-like"/>
    <property type="match status" value="1"/>
</dbReference>
<dbReference type="InterPro" id="IPR005135">
    <property type="entry name" value="Endo/exonuclease/phosphatase"/>
</dbReference>
<dbReference type="KEGG" id="sact:DMT42_30645"/>
<proteinExistence type="predicted"/>
<evidence type="ECO:0000259" key="1">
    <source>
        <dbReference type="Pfam" id="PF03372"/>
    </source>
</evidence>
<organism evidence="2 3">
    <name type="scientific">Streptomyces actuosus</name>
    <dbReference type="NCBI Taxonomy" id="1885"/>
    <lineage>
        <taxon>Bacteria</taxon>
        <taxon>Bacillati</taxon>
        <taxon>Actinomycetota</taxon>
        <taxon>Actinomycetes</taxon>
        <taxon>Kitasatosporales</taxon>
        <taxon>Streptomycetaceae</taxon>
        <taxon>Streptomyces</taxon>
    </lineage>
</organism>
<dbReference type="EMBL" id="CP029788">
    <property type="protein sequence ID" value="AWT46227.1"/>
    <property type="molecule type" value="Genomic_DNA"/>
</dbReference>
<feature type="domain" description="Endonuclease/exonuclease/phosphatase" evidence="1">
    <location>
        <begin position="60"/>
        <end position="256"/>
    </location>
</feature>
<gene>
    <name evidence="2" type="ORF">DMT42_30645</name>
</gene>
<dbReference type="GO" id="GO:0004527">
    <property type="term" value="F:exonuclease activity"/>
    <property type="evidence" value="ECO:0007669"/>
    <property type="project" value="UniProtKB-KW"/>
</dbReference>
<keyword evidence="2" id="KW-0378">Hydrolase</keyword>
<reference evidence="2 3" key="1">
    <citation type="submission" date="2018-06" db="EMBL/GenBank/DDBJ databases">
        <title>The complete genome sequence of a nosiheptide producer Streptomyces actuosus ATCC 25421: deducing the ability of producing a new class III lantibiotics.</title>
        <authorList>
            <person name="Liu W."/>
            <person name="Sun F."/>
            <person name="Hu Y."/>
        </authorList>
    </citation>
    <scope>NUCLEOTIDE SEQUENCE [LARGE SCALE GENOMIC DNA]</scope>
    <source>
        <strain evidence="2 3">ATCC 25421</strain>
    </source>
</reference>
<keyword evidence="2" id="KW-0255">Endonuclease</keyword>
<dbReference type="OrthoDB" id="3531939at2"/>
<dbReference type="Pfam" id="PF03372">
    <property type="entry name" value="Exo_endo_phos"/>
    <property type="match status" value="1"/>
</dbReference>
<keyword evidence="2" id="KW-0269">Exonuclease</keyword>
<dbReference type="InterPro" id="IPR036691">
    <property type="entry name" value="Endo/exonu/phosph_ase_sf"/>
</dbReference>
<dbReference type="AlphaFoldDB" id="A0A2U9P9H1"/>
<dbReference type="Gene3D" id="3.60.10.10">
    <property type="entry name" value="Endonuclease/exonuclease/phosphatase"/>
    <property type="match status" value="1"/>
</dbReference>
<keyword evidence="2" id="KW-0540">Nuclease</keyword>
<protein>
    <submittedName>
        <fullName evidence="2">Endonuclease/exonuclease/phosphatase</fullName>
    </submittedName>
</protein>
<dbReference type="GO" id="GO:0004519">
    <property type="term" value="F:endonuclease activity"/>
    <property type="evidence" value="ECO:0007669"/>
    <property type="project" value="UniProtKB-KW"/>
</dbReference>
<evidence type="ECO:0000313" key="2">
    <source>
        <dbReference type="EMBL" id="AWT46227.1"/>
    </source>
</evidence>
<evidence type="ECO:0000313" key="3">
    <source>
        <dbReference type="Proteomes" id="UP000247634"/>
    </source>
</evidence>
<accession>A0A2U9P9H1</accession>
<keyword evidence="3" id="KW-1185">Reference proteome</keyword>
<sequence>MIFPRHHLRRPAGTTSQTTGGNVRRLRVLVLALAAVLGLTVWAAPAGSAAGTATYKVWHWNVAGDESNYNSTTNGLVDAILGSVDYRDPDFISLNEVCPDQYRAILKGLQERGWPQSSTNFARFEPMPDVDADLCKDDATGDSDPYGVAVFSRFAPSGTDRITLPSDGDKARKLLCVSIASQPGGLRFCTTHITFKTAVKPAQLDAVRTQLQQWTAAGGTVVTAGDFNTQPHDTLLDSWYTPAVATADNGGNTGQFHELDDQDGLCPGWGEATTEGSLLGRCDQRAKVDLVWAAASRLVSYDEDAHPIATDRCTNRSGLYIPCSNHRIIDATLTVTTP</sequence>